<accession>A0A7T8KG72</accession>
<name>A0A7T8KG72_CALRO</name>
<protein>
    <submittedName>
        <fullName evidence="1">Uncharacterized protein</fullName>
    </submittedName>
</protein>
<proteinExistence type="predicted"/>
<organism evidence="1 2">
    <name type="scientific">Caligus rogercresseyi</name>
    <name type="common">Sea louse</name>
    <dbReference type="NCBI Taxonomy" id="217165"/>
    <lineage>
        <taxon>Eukaryota</taxon>
        <taxon>Metazoa</taxon>
        <taxon>Ecdysozoa</taxon>
        <taxon>Arthropoda</taxon>
        <taxon>Crustacea</taxon>
        <taxon>Multicrustacea</taxon>
        <taxon>Hexanauplia</taxon>
        <taxon>Copepoda</taxon>
        <taxon>Siphonostomatoida</taxon>
        <taxon>Caligidae</taxon>
        <taxon>Caligus</taxon>
    </lineage>
</organism>
<evidence type="ECO:0000313" key="2">
    <source>
        <dbReference type="Proteomes" id="UP000595437"/>
    </source>
</evidence>
<keyword evidence="2" id="KW-1185">Reference proteome</keyword>
<gene>
    <name evidence="1" type="ORF">FKW44_008499</name>
</gene>
<reference evidence="2" key="1">
    <citation type="submission" date="2021-01" db="EMBL/GenBank/DDBJ databases">
        <title>Caligus Genome Assembly.</title>
        <authorList>
            <person name="Gallardo-Escarate C."/>
        </authorList>
    </citation>
    <scope>NUCLEOTIDE SEQUENCE [LARGE SCALE GENOMIC DNA]</scope>
</reference>
<dbReference type="Proteomes" id="UP000595437">
    <property type="component" value="Chromosome 5"/>
</dbReference>
<dbReference type="EMBL" id="CP045894">
    <property type="protein sequence ID" value="QQP55352.1"/>
    <property type="molecule type" value="Genomic_DNA"/>
</dbReference>
<dbReference type="AlphaFoldDB" id="A0A7T8KG72"/>
<feature type="non-terminal residue" evidence="1">
    <location>
        <position position="64"/>
    </location>
</feature>
<sequence>MNVEKSTIFCLKKKLDINQGVEGKSGSGGKYTLICDVIQRAPTTSMRAHARTLVFMRVRSGGLS</sequence>
<evidence type="ECO:0000313" key="1">
    <source>
        <dbReference type="EMBL" id="QQP55352.1"/>
    </source>
</evidence>